<dbReference type="PIRSF" id="PIRSF015875">
    <property type="entry name" value="UCP015875"/>
    <property type="match status" value="1"/>
</dbReference>
<evidence type="ECO:0000313" key="5">
    <source>
        <dbReference type="Proteomes" id="UP000263418"/>
    </source>
</evidence>
<reference evidence="3 4" key="2">
    <citation type="submission" date="2017-12" db="EMBL/GenBank/DDBJ databases">
        <title>FDA dAtabase for Regulatory Grade micrObial Sequences (FDA-ARGOS): Supporting development and validation of Infectious Disease Dx tests.</title>
        <authorList>
            <person name="Hoffmann M."/>
            <person name="Allard M."/>
            <person name="Evans P."/>
            <person name="Brown E."/>
            <person name="Tallon L.J."/>
            <person name="Sadzewicz L."/>
            <person name="Sengamalay N."/>
            <person name="Ott S."/>
            <person name="Godinez A."/>
            <person name="Nagaraj S."/>
            <person name="Vavikolanu K."/>
            <person name="Aluvathingal J."/>
            <person name="Nadendla S."/>
            <person name="Hobson J."/>
            <person name="Sichtig H."/>
        </authorList>
    </citation>
    <scope>NUCLEOTIDE SEQUENCE [LARGE SCALE GENOMIC DNA]</scope>
    <source>
        <strain evidence="4">ATCC 29307</strain>
        <strain evidence="3">FDAARGOS_118</strain>
    </source>
</reference>
<dbReference type="EMBL" id="CP019291">
    <property type="protein sequence ID" value="AXX61374.1"/>
    <property type="molecule type" value="Genomic_DNA"/>
</dbReference>
<dbReference type="Proteomes" id="UP000054370">
    <property type="component" value="Unassembled WGS sequence"/>
</dbReference>
<name>A0AAN1UDA6_VIBVL</name>
<protein>
    <submittedName>
        <fullName evidence="2">Membrane protein</fullName>
    </submittedName>
</protein>
<keyword evidence="1" id="KW-1133">Transmembrane helix</keyword>
<dbReference type="KEGG" id="vvl:VV93_v1c30770"/>
<feature type="transmembrane region" description="Helical" evidence="1">
    <location>
        <begin position="54"/>
        <end position="74"/>
    </location>
</feature>
<dbReference type="Proteomes" id="UP000263418">
    <property type="component" value="Chromosome 2"/>
</dbReference>
<dbReference type="RefSeq" id="WP_038963193.1">
    <property type="nucleotide sequence ID" value="NZ_CP009262.1"/>
</dbReference>
<gene>
    <name evidence="3" type="ORF">AL548_000955</name>
    <name evidence="2" type="ORF">FORC53_3035</name>
</gene>
<reference evidence="2 5" key="1">
    <citation type="submission" date="2017-01" db="EMBL/GenBank/DDBJ databases">
        <title>Complete Genome Sequence of Vibrio vulnificus FORC_053.</title>
        <authorList>
            <consortium name="Food-borne Pathogen Omics Research Center"/>
            <person name="Chung H.Y."/>
            <person name="Na E.J."/>
            <person name="Song J.S."/>
            <person name="Kim H."/>
            <person name="Lee J.-H."/>
            <person name="Ryu S."/>
            <person name="Choi S.H."/>
        </authorList>
    </citation>
    <scope>NUCLEOTIDE SEQUENCE [LARGE SCALE GENOMIC DNA]</scope>
    <source>
        <strain evidence="2 5">FORC_053</strain>
    </source>
</reference>
<evidence type="ECO:0000313" key="3">
    <source>
        <dbReference type="EMBL" id="PNM77172.1"/>
    </source>
</evidence>
<accession>A0AAN1UDA6</accession>
<organism evidence="2 5">
    <name type="scientific">Vibrio vulnificus</name>
    <dbReference type="NCBI Taxonomy" id="672"/>
    <lineage>
        <taxon>Bacteria</taxon>
        <taxon>Pseudomonadati</taxon>
        <taxon>Pseudomonadota</taxon>
        <taxon>Gammaproteobacteria</taxon>
        <taxon>Vibrionales</taxon>
        <taxon>Vibrionaceae</taxon>
        <taxon>Vibrio</taxon>
    </lineage>
</organism>
<keyword evidence="1" id="KW-0472">Membrane</keyword>
<evidence type="ECO:0000256" key="1">
    <source>
        <dbReference type="SAM" id="Phobius"/>
    </source>
</evidence>
<dbReference type="EMBL" id="LOSH02000001">
    <property type="protein sequence ID" value="PNM77172.1"/>
    <property type="molecule type" value="Genomic_DNA"/>
</dbReference>
<sequence length="146" mass="16347">MHYGVLVGLHLLCAAIFIGIVAFEVLILEGIRPHLPAKTMSLVEQGIHLRGRKIMPFVVATLFITGGLMGYQHLSPLPSLFASSFSTLLTIKILLALSVLTHFLIAMKYSICGNMTSKRFKYTHLSVFIHMLAIIFLAKGMYYIHW</sequence>
<dbReference type="InterPro" id="IPR007418">
    <property type="entry name" value="DUF474"/>
</dbReference>
<evidence type="ECO:0000313" key="4">
    <source>
        <dbReference type="Proteomes" id="UP000054370"/>
    </source>
</evidence>
<feature type="transmembrane region" description="Helical" evidence="1">
    <location>
        <begin position="6"/>
        <end position="28"/>
    </location>
</feature>
<evidence type="ECO:0000313" key="2">
    <source>
        <dbReference type="EMBL" id="AXX61374.1"/>
    </source>
</evidence>
<keyword evidence="4" id="KW-1185">Reference proteome</keyword>
<feature type="transmembrane region" description="Helical" evidence="1">
    <location>
        <begin position="80"/>
        <end position="105"/>
    </location>
</feature>
<keyword evidence="1" id="KW-0812">Transmembrane</keyword>
<dbReference type="AlphaFoldDB" id="A0AAN1UDA6"/>
<proteinExistence type="predicted"/>
<feature type="transmembrane region" description="Helical" evidence="1">
    <location>
        <begin position="125"/>
        <end position="144"/>
    </location>
</feature>